<evidence type="ECO:0000256" key="7">
    <source>
        <dbReference type="ARBA" id="ARBA00023136"/>
    </source>
</evidence>
<evidence type="ECO:0000313" key="12">
    <source>
        <dbReference type="Proteomes" id="UP000593564"/>
    </source>
</evidence>
<keyword evidence="3 8" id="KW-0812">Transmembrane</keyword>
<evidence type="ECO:0000256" key="3">
    <source>
        <dbReference type="ARBA" id="ARBA00022692"/>
    </source>
</evidence>
<feature type="transmembrane region" description="Helical" evidence="8">
    <location>
        <begin position="353"/>
        <end position="376"/>
    </location>
</feature>
<feature type="transmembrane region" description="Helical" evidence="8">
    <location>
        <begin position="497"/>
        <end position="515"/>
    </location>
</feature>
<dbReference type="InterPro" id="IPR050173">
    <property type="entry name" value="ABC_transporter_C-like"/>
</dbReference>
<evidence type="ECO:0000256" key="8">
    <source>
        <dbReference type="SAM" id="Phobius"/>
    </source>
</evidence>
<accession>A0A7J7GD93</accession>
<dbReference type="Proteomes" id="UP000593564">
    <property type="component" value="Unassembled WGS sequence"/>
</dbReference>
<evidence type="ECO:0000256" key="1">
    <source>
        <dbReference type="ARBA" id="ARBA00004141"/>
    </source>
</evidence>
<dbReference type="FunFam" id="1.20.1560.10:FF:000003">
    <property type="entry name" value="ABC transporter C family member 10"/>
    <property type="match status" value="1"/>
</dbReference>
<dbReference type="SUPFAM" id="SSF90123">
    <property type="entry name" value="ABC transporter transmembrane region"/>
    <property type="match status" value="1"/>
</dbReference>
<keyword evidence="7 8" id="KW-0472">Membrane</keyword>
<comment type="caution">
    <text evidence="11">The sequence shown here is derived from an EMBL/GenBank/DDBJ whole genome shotgun (WGS) entry which is preliminary data.</text>
</comment>
<feature type="transmembrane region" description="Helical" evidence="8">
    <location>
        <begin position="193"/>
        <end position="220"/>
    </location>
</feature>
<evidence type="ECO:0000313" key="11">
    <source>
        <dbReference type="EMBL" id="KAF5937364.1"/>
    </source>
</evidence>
<gene>
    <name evidence="11" type="ORF">HYC85_024870</name>
</gene>
<protein>
    <recommendedName>
        <fullName evidence="10">ABC transmembrane type-1 domain-containing protein</fullName>
    </recommendedName>
</protein>
<keyword evidence="9" id="KW-0732">Signal</keyword>
<feature type="chain" id="PRO_5029819185" description="ABC transmembrane type-1 domain-containing protein" evidence="9">
    <location>
        <begin position="20"/>
        <end position="588"/>
    </location>
</feature>
<name>A0A7J7GD93_CAMSI</name>
<dbReference type="PROSITE" id="PS50929">
    <property type="entry name" value="ABC_TM1F"/>
    <property type="match status" value="1"/>
</dbReference>
<dbReference type="InterPro" id="IPR036640">
    <property type="entry name" value="ABC1_TM_sf"/>
</dbReference>
<evidence type="ECO:0000256" key="2">
    <source>
        <dbReference type="ARBA" id="ARBA00022448"/>
    </source>
</evidence>
<dbReference type="InterPro" id="IPR044746">
    <property type="entry name" value="ABCC_6TM_D1"/>
</dbReference>
<proteinExistence type="predicted"/>
<dbReference type="Gene3D" id="1.20.1560.10">
    <property type="entry name" value="ABC transporter type 1, transmembrane domain"/>
    <property type="match status" value="1"/>
</dbReference>
<sequence length="588" mass="66845">MWLWGSLIIFALELAPVILFSKRNSGVDVHSSNNGEANVDYSAPASPSPIATESCSFEFQFSPSDISPADDLFLNGHIRPMSPLPLRTAQEKEEEVDIQEEEEVDIQRILELAPSIETTPSSSGRKKKWIFKVFTCSSSKEKKMQKQKQKRRKPRLEDKLVDGLFWLIQAITHVTITILIVHERRFQAVSHPLPLRIYCVANFIIISLFSVSGVIPVISIEELDFVLRLDDIISFISFLLSIVLLMVGIKGSTGITMRSESNSVMDVEPELYEPLLNGCNVSGFAKSSIISKAFWLWMNPLLSKGYKSPLKSDDIPALSPEHRAERMSALFKLNWPKPHEKSKHPVRTTLLRCFWREIAFTAFLAIVRVCVMYVGPVLIQGFVDFTSGKGSSPYEGYYLVFTLLIAKFVEVLTSHQFNFNSQKLGMLIPSALITSLYKKGMRMPCSARQAHGVGQIVTYMAVDAQQLSDMMLQLHAVWLMPLQVSVALILLSRCLGTSTITALVGLVVVMLFVLMGTRRNNWFQHNVMKNRDSRMKAPNEMLNYMRVIKFQAWEEYFNKRIQSFRESEFGWLTKFMYSISSNIMYSIL</sequence>
<dbReference type="AlphaFoldDB" id="A0A7J7GD93"/>
<dbReference type="Pfam" id="PF00664">
    <property type="entry name" value="ABC_membrane"/>
    <property type="match status" value="1"/>
</dbReference>
<keyword evidence="5" id="KW-0067">ATP-binding</keyword>
<dbReference type="GO" id="GO:0005524">
    <property type="term" value="F:ATP binding"/>
    <property type="evidence" value="ECO:0007669"/>
    <property type="project" value="UniProtKB-KW"/>
</dbReference>
<dbReference type="PANTHER" id="PTHR24223">
    <property type="entry name" value="ATP-BINDING CASSETTE SUB-FAMILY C"/>
    <property type="match status" value="1"/>
</dbReference>
<keyword evidence="6 8" id="KW-1133">Transmembrane helix</keyword>
<organism evidence="11 12">
    <name type="scientific">Camellia sinensis</name>
    <name type="common">Tea plant</name>
    <name type="synonym">Thea sinensis</name>
    <dbReference type="NCBI Taxonomy" id="4442"/>
    <lineage>
        <taxon>Eukaryota</taxon>
        <taxon>Viridiplantae</taxon>
        <taxon>Streptophyta</taxon>
        <taxon>Embryophyta</taxon>
        <taxon>Tracheophyta</taxon>
        <taxon>Spermatophyta</taxon>
        <taxon>Magnoliopsida</taxon>
        <taxon>eudicotyledons</taxon>
        <taxon>Gunneridae</taxon>
        <taxon>Pentapetalae</taxon>
        <taxon>asterids</taxon>
        <taxon>Ericales</taxon>
        <taxon>Theaceae</taxon>
        <taxon>Camellia</taxon>
    </lineage>
</organism>
<dbReference type="GO" id="GO:0140359">
    <property type="term" value="F:ABC-type transporter activity"/>
    <property type="evidence" value="ECO:0007669"/>
    <property type="project" value="InterPro"/>
</dbReference>
<comment type="subcellular location">
    <subcellularLocation>
        <location evidence="1">Membrane</location>
        <topology evidence="1">Multi-pass membrane protein</topology>
    </subcellularLocation>
</comment>
<feature type="signal peptide" evidence="9">
    <location>
        <begin position="1"/>
        <end position="19"/>
    </location>
</feature>
<feature type="domain" description="ABC transmembrane type-1" evidence="10">
    <location>
        <begin position="359"/>
        <end position="588"/>
    </location>
</feature>
<feature type="transmembrane region" description="Helical" evidence="8">
    <location>
        <begin position="470"/>
        <end position="491"/>
    </location>
</feature>
<evidence type="ECO:0000256" key="9">
    <source>
        <dbReference type="SAM" id="SignalP"/>
    </source>
</evidence>
<evidence type="ECO:0000259" key="10">
    <source>
        <dbReference type="PROSITE" id="PS50929"/>
    </source>
</evidence>
<feature type="transmembrane region" description="Helical" evidence="8">
    <location>
        <begin position="163"/>
        <end position="181"/>
    </location>
</feature>
<evidence type="ECO:0000256" key="4">
    <source>
        <dbReference type="ARBA" id="ARBA00022741"/>
    </source>
</evidence>
<dbReference type="GO" id="GO:0016020">
    <property type="term" value="C:membrane"/>
    <property type="evidence" value="ECO:0007669"/>
    <property type="project" value="UniProtKB-SubCell"/>
</dbReference>
<keyword evidence="12" id="KW-1185">Reference proteome</keyword>
<keyword evidence="2" id="KW-0813">Transport</keyword>
<dbReference type="PANTHER" id="PTHR24223:SF362">
    <property type="entry name" value="ABC TRANSPORTER C FAMILY MEMBER 4"/>
    <property type="match status" value="1"/>
</dbReference>
<reference evidence="11 12" key="2">
    <citation type="submission" date="2020-07" db="EMBL/GenBank/DDBJ databases">
        <title>Genome assembly of wild tea tree DASZ reveals pedigree and selection history of tea varieties.</title>
        <authorList>
            <person name="Zhang W."/>
        </authorList>
    </citation>
    <scope>NUCLEOTIDE SEQUENCE [LARGE SCALE GENOMIC DNA]</scope>
    <source>
        <strain evidence="12">cv. G240</strain>
        <tissue evidence="11">Leaf</tissue>
    </source>
</reference>
<dbReference type="InterPro" id="IPR011527">
    <property type="entry name" value="ABC1_TM_dom"/>
</dbReference>
<dbReference type="EMBL" id="JACBKZ010000012">
    <property type="protein sequence ID" value="KAF5937364.1"/>
    <property type="molecule type" value="Genomic_DNA"/>
</dbReference>
<feature type="transmembrane region" description="Helical" evidence="8">
    <location>
        <begin position="396"/>
        <end position="413"/>
    </location>
</feature>
<feature type="transmembrane region" description="Helical" evidence="8">
    <location>
        <begin position="232"/>
        <end position="249"/>
    </location>
</feature>
<reference evidence="12" key="1">
    <citation type="journal article" date="2020" name="Nat. Commun.">
        <title>Genome assembly of wild tea tree DASZ reveals pedigree and selection history of tea varieties.</title>
        <authorList>
            <person name="Zhang W."/>
            <person name="Zhang Y."/>
            <person name="Qiu H."/>
            <person name="Guo Y."/>
            <person name="Wan H."/>
            <person name="Zhang X."/>
            <person name="Scossa F."/>
            <person name="Alseekh S."/>
            <person name="Zhang Q."/>
            <person name="Wang P."/>
            <person name="Xu L."/>
            <person name="Schmidt M.H."/>
            <person name="Jia X."/>
            <person name="Li D."/>
            <person name="Zhu A."/>
            <person name="Guo F."/>
            <person name="Chen W."/>
            <person name="Ni D."/>
            <person name="Usadel B."/>
            <person name="Fernie A.R."/>
            <person name="Wen W."/>
        </authorList>
    </citation>
    <scope>NUCLEOTIDE SEQUENCE [LARGE SCALE GENOMIC DNA]</scope>
    <source>
        <strain evidence="12">cv. G240</strain>
    </source>
</reference>
<dbReference type="CDD" id="cd18579">
    <property type="entry name" value="ABC_6TM_ABCC_D1"/>
    <property type="match status" value="1"/>
</dbReference>
<evidence type="ECO:0000256" key="5">
    <source>
        <dbReference type="ARBA" id="ARBA00022840"/>
    </source>
</evidence>
<keyword evidence="4" id="KW-0547">Nucleotide-binding</keyword>
<evidence type="ECO:0000256" key="6">
    <source>
        <dbReference type="ARBA" id="ARBA00022989"/>
    </source>
</evidence>